<dbReference type="Proteomes" id="UP001165679">
    <property type="component" value="Unassembled WGS sequence"/>
</dbReference>
<dbReference type="RefSeq" id="WP_264713188.1">
    <property type="nucleotide sequence ID" value="NZ_JAPDNT010000004.1"/>
</dbReference>
<organism evidence="2 3">
    <name type="scientific">Limobrevibacterium gyesilva</name>
    <dbReference type="NCBI Taxonomy" id="2991712"/>
    <lineage>
        <taxon>Bacteria</taxon>
        <taxon>Pseudomonadati</taxon>
        <taxon>Pseudomonadota</taxon>
        <taxon>Alphaproteobacteria</taxon>
        <taxon>Acetobacterales</taxon>
        <taxon>Acetobacteraceae</taxon>
        <taxon>Limobrevibacterium</taxon>
    </lineage>
</organism>
<comment type="caution">
    <text evidence="2">The sequence shown here is derived from an EMBL/GenBank/DDBJ whole genome shotgun (WGS) entry which is preliminary data.</text>
</comment>
<protein>
    <submittedName>
        <fullName evidence="2">DUF6285 domain-containing protein</fullName>
    </submittedName>
</protein>
<sequence length="122" mass="12963">MTAWTGTEIPGGPDLLEIARQTLLDTVLPKLDGDARFKALMIANAMAIALRETRLGQDEIAQAMQALAQAAGPDTWAVCHDIRTGRHDPGTAAHQKIGAALLALAQARCRISAPKALEGDRK</sequence>
<dbReference type="Pfam" id="PF19802">
    <property type="entry name" value="DUF6285"/>
    <property type="match status" value="1"/>
</dbReference>
<evidence type="ECO:0000313" key="3">
    <source>
        <dbReference type="Proteomes" id="UP001165679"/>
    </source>
</evidence>
<name>A0AA41YJ25_9PROT</name>
<gene>
    <name evidence="2" type="ORF">OL599_08105</name>
</gene>
<proteinExistence type="predicted"/>
<dbReference type="EMBL" id="JAPDNT010000004">
    <property type="protein sequence ID" value="MCW3474546.1"/>
    <property type="molecule type" value="Genomic_DNA"/>
</dbReference>
<feature type="domain" description="DUF6285" evidence="1">
    <location>
        <begin position="29"/>
        <end position="115"/>
    </location>
</feature>
<accession>A0AA41YJ25</accession>
<evidence type="ECO:0000313" key="2">
    <source>
        <dbReference type="EMBL" id="MCW3474546.1"/>
    </source>
</evidence>
<evidence type="ECO:0000259" key="1">
    <source>
        <dbReference type="Pfam" id="PF19802"/>
    </source>
</evidence>
<reference evidence="2" key="2">
    <citation type="submission" date="2022-10" db="EMBL/GenBank/DDBJ databases">
        <authorList>
            <person name="Trinh H.N."/>
        </authorList>
    </citation>
    <scope>NUCLEOTIDE SEQUENCE</scope>
    <source>
        <strain evidence="2">RN2-1</strain>
    </source>
</reference>
<keyword evidence="3" id="KW-1185">Reference proteome</keyword>
<reference evidence="2" key="1">
    <citation type="submission" date="2022-09" db="EMBL/GenBank/DDBJ databases">
        <title>Rhodovastum sp. nov. RN2-1 isolated from soil in Seongnam, South Korea.</title>
        <authorList>
            <person name="Le N.T."/>
        </authorList>
    </citation>
    <scope>NUCLEOTIDE SEQUENCE</scope>
    <source>
        <strain evidence="2">RN2-1</strain>
    </source>
</reference>
<dbReference type="AlphaFoldDB" id="A0AA41YJ25"/>
<dbReference type="InterPro" id="IPR046252">
    <property type="entry name" value="DUF6285"/>
</dbReference>